<organism evidence="2 3">
    <name type="scientific">Tropilaelaps mercedesae</name>
    <dbReference type="NCBI Taxonomy" id="418985"/>
    <lineage>
        <taxon>Eukaryota</taxon>
        <taxon>Metazoa</taxon>
        <taxon>Ecdysozoa</taxon>
        <taxon>Arthropoda</taxon>
        <taxon>Chelicerata</taxon>
        <taxon>Arachnida</taxon>
        <taxon>Acari</taxon>
        <taxon>Parasitiformes</taxon>
        <taxon>Mesostigmata</taxon>
        <taxon>Gamasina</taxon>
        <taxon>Dermanyssoidea</taxon>
        <taxon>Laelapidae</taxon>
        <taxon>Tropilaelaps</taxon>
    </lineage>
</organism>
<name>A0A1V9XJV4_9ACAR</name>
<feature type="non-terminal residue" evidence="2">
    <location>
        <position position="1"/>
    </location>
</feature>
<dbReference type="AlphaFoldDB" id="A0A1V9XJV4"/>
<evidence type="ECO:0000313" key="3">
    <source>
        <dbReference type="Proteomes" id="UP000192247"/>
    </source>
</evidence>
<keyword evidence="1" id="KW-1133">Transmembrane helix</keyword>
<keyword evidence="1" id="KW-0812">Transmembrane</keyword>
<dbReference type="OrthoDB" id="10524637at2759"/>
<comment type="caution">
    <text evidence="2">The sequence shown here is derived from an EMBL/GenBank/DDBJ whole genome shotgun (WGS) entry which is preliminary data.</text>
</comment>
<dbReference type="InParanoid" id="A0A1V9XJV4"/>
<evidence type="ECO:0000313" key="2">
    <source>
        <dbReference type="EMBL" id="OQR73736.1"/>
    </source>
</evidence>
<reference evidence="2 3" key="1">
    <citation type="journal article" date="2017" name="Gigascience">
        <title>Draft genome of the honey bee ectoparasitic mite, Tropilaelaps mercedesae, is shaped by the parasitic life history.</title>
        <authorList>
            <person name="Dong X."/>
            <person name="Armstrong S.D."/>
            <person name="Xia D."/>
            <person name="Makepeace B.L."/>
            <person name="Darby A.C."/>
            <person name="Kadowaki T."/>
        </authorList>
    </citation>
    <scope>NUCLEOTIDE SEQUENCE [LARGE SCALE GENOMIC DNA]</scope>
    <source>
        <strain evidence="2">Wuxi-XJTLU</strain>
    </source>
</reference>
<proteinExistence type="predicted"/>
<feature type="transmembrane region" description="Helical" evidence="1">
    <location>
        <begin position="133"/>
        <end position="153"/>
    </location>
</feature>
<feature type="transmembrane region" description="Helical" evidence="1">
    <location>
        <begin position="77"/>
        <end position="96"/>
    </location>
</feature>
<protein>
    <submittedName>
        <fullName evidence="2">Uncharacterized protein</fullName>
    </submittedName>
</protein>
<accession>A0A1V9XJV4</accession>
<keyword evidence="3" id="KW-1185">Reference proteome</keyword>
<dbReference type="EMBL" id="MNPL01009415">
    <property type="protein sequence ID" value="OQR73736.1"/>
    <property type="molecule type" value="Genomic_DNA"/>
</dbReference>
<sequence>LLNASTILLHENVLLEDSSTLSDRKSFTELLATQRAQLRASLENNAASLQEFVRHSSSATIDRILSIVRFMTVHSDLFELVLSVTLPVIMCWSLTVGELTHSARLPLISLWTSMAIGNHMFHDNFYFELRRAMLLATVCASLVIYVLHCLRSLRKYHREVKRLQRASDKADALLAQFRRFN</sequence>
<dbReference type="Proteomes" id="UP000192247">
    <property type="component" value="Unassembled WGS sequence"/>
</dbReference>
<evidence type="ECO:0000256" key="1">
    <source>
        <dbReference type="SAM" id="Phobius"/>
    </source>
</evidence>
<keyword evidence="1" id="KW-0472">Membrane</keyword>
<gene>
    <name evidence="2" type="ORF">BIW11_09556</name>
</gene>